<evidence type="ECO:0000259" key="2">
    <source>
        <dbReference type="Pfam" id="PF04569"/>
    </source>
</evidence>
<dbReference type="EMBL" id="AP005750">
    <property type="protein sequence ID" value="BAD62117.1"/>
    <property type="molecule type" value="Genomic_DNA"/>
</dbReference>
<feature type="region of interest" description="Disordered" evidence="1">
    <location>
        <begin position="406"/>
        <end position="425"/>
    </location>
</feature>
<accession>Q5Z5A6</accession>
<proteinExistence type="predicted"/>
<feature type="compositionally biased region" description="Low complexity" evidence="1">
    <location>
        <begin position="121"/>
        <end position="133"/>
    </location>
</feature>
<dbReference type="AlphaFoldDB" id="Q5Z5A6"/>
<reference evidence="4" key="1">
    <citation type="journal article" date="2005" name="Nature">
        <title>The map-based sequence of the rice genome.</title>
        <authorList>
            <consortium name="International rice genome sequencing project (IRGSP)"/>
            <person name="Matsumoto T."/>
            <person name="Wu J."/>
            <person name="Kanamori H."/>
            <person name="Katayose Y."/>
            <person name="Fujisawa M."/>
            <person name="Namiki N."/>
            <person name="Mizuno H."/>
            <person name="Yamamoto K."/>
            <person name="Antonio B.A."/>
            <person name="Baba T."/>
            <person name="Sakata K."/>
            <person name="Nagamura Y."/>
            <person name="Aoki H."/>
            <person name="Arikawa K."/>
            <person name="Arita K."/>
            <person name="Bito T."/>
            <person name="Chiden Y."/>
            <person name="Fujitsuka N."/>
            <person name="Fukunaka R."/>
            <person name="Hamada M."/>
            <person name="Harada C."/>
            <person name="Hayashi A."/>
            <person name="Hijishita S."/>
            <person name="Honda M."/>
            <person name="Hosokawa S."/>
            <person name="Ichikawa Y."/>
            <person name="Idonuma A."/>
            <person name="Iijima M."/>
            <person name="Ikeda M."/>
            <person name="Ikeno M."/>
            <person name="Ito K."/>
            <person name="Ito S."/>
            <person name="Ito T."/>
            <person name="Ito Y."/>
            <person name="Ito Y."/>
            <person name="Iwabuchi A."/>
            <person name="Kamiya K."/>
            <person name="Karasawa W."/>
            <person name="Kurita K."/>
            <person name="Katagiri S."/>
            <person name="Kikuta A."/>
            <person name="Kobayashi H."/>
            <person name="Kobayashi N."/>
            <person name="Machita K."/>
            <person name="Maehara T."/>
            <person name="Masukawa M."/>
            <person name="Mizubayashi T."/>
            <person name="Mukai Y."/>
            <person name="Nagasaki H."/>
            <person name="Nagata Y."/>
            <person name="Naito S."/>
            <person name="Nakashima M."/>
            <person name="Nakama Y."/>
            <person name="Nakamichi Y."/>
            <person name="Nakamura M."/>
            <person name="Meguro A."/>
            <person name="Negishi M."/>
            <person name="Ohta I."/>
            <person name="Ohta T."/>
            <person name="Okamoto M."/>
            <person name="Ono N."/>
            <person name="Saji S."/>
            <person name="Sakaguchi M."/>
            <person name="Sakai K."/>
            <person name="Shibata M."/>
            <person name="Shimokawa T."/>
            <person name="Song J."/>
            <person name="Takazaki Y."/>
            <person name="Terasawa K."/>
            <person name="Tsugane M."/>
            <person name="Tsuji K."/>
            <person name="Ueda S."/>
            <person name="Waki K."/>
            <person name="Yamagata H."/>
            <person name="Yamamoto M."/>
            <person name="Yamamoto S."/>
            <person name="Yamane H."/>
            <person name="Yoshiki S."/>
            <person name="Yoshihara R."/>
            <person name="Yukawa K."/>
            <person name="Zhong H."/>
            <person name="Yano M."/>
            <person name="Yuan Q."/>
            <person name="Ouyang S."/>
            <person name="Liu J."/>
            <person name="Jones K.M."/>
            <person name="Gansberger K."/>
            <person name="Moffat K."/>
            <person name="Hill J."/>
            <person name="Bera J."/>
            <person name="Fadrosh D."/>
            <person name="Jin S."/>
            <person name="Johri S."/>
            <person name="Kim M."/>
            <person name="Overton L."/>
            <person name="Reardon M."/>
            <person name="Tsitrin T."/>
            <person name="Vuong H."/>
            <person name="Weaver B."/>
            <person name="Ciecko A."/>
            <person name="Tallon L."/>
            <person name="Jackson J."/>
            <person name="Pai G."/>
            <person name="Aken S.V."/>
            <person name="Utterback T."/>
            <person name="Reidmuller S."/>
            <person name="Feldblyum T."/>
            <person name="Hsiao J."/>
            <person name="Zismann V."/>
            <person name="Iobst S."/>
            <person name="de Vazeille A.R."/>
            <person name="Buell C.R."/>
            <person name="Ying K."/>
            <person name="Li Y."/>
            <person name="Lu T."/>
            <person name="Huang Y."/>
            <person name="Zhao Q."/>
            <person name="Feng Q."/>
            <person name="Zhang L."/>
            <person name="Zhu J."/>
            <person name="Weng Q."/>
            <person name="Mu J."/>
            <person name="Lu Y."/>
            <person name="Fan D."/>
            <person name="Liu Y."/>
            <person name="Guan J."/>
            <person name="Zhang Y."/>
            <person name="Yu S."/>
            <person name="Liu X."/>
            <person name="Zhang Y."/>
            <person name="Hong G."/>
            <person name="Han B."/>
            <person name="Choisne N."/>
            <person name="Demange N."/>
            <person name="Orjeda G."/>
            <person name="Samain S."/>
            <person name="Cattolico L."/>
            <person name="Pelletier E."/>
            <person name="Couloux A."/>
            <person name="Segurens B."/>
            <person name="Wincker P."/>
            <person name="D'Hont A."/>
            <person name="Scarpelli C."/>
            <person name="Weissenbach J."/>
            <person name="Salanoubat M."/>
            <person name="Quetier F."/>
            <person name="Yu Y."/>
            <person name="Kim H.R."/>
            <person name="Rambo T."/>
            <person name="Currie J."/>
            <person name="Collura K."/>
            <person name="Luo M."/>
            <person name="Yang T."/>
            <person name="Ammiraju J.S.S."/>
            <person name="Engler F."/>
            <person name="Soderlund C."/>
            <person name="Wing R.A."/>
            <person name="Palmer L.E."/>
            <person name="de la Bastide M."/>
            <person name="Spiegel L."/>
            <person name="Nascimento L."/>
            <person name="Zutavern T."/>
            <person name="O'Shaughnessy A."/>
            <person name="Dike S."/>
            <person name="Dedhia N."/>
            <person name="Preston R."/>
            <person name="Balija V."/>
            <person name="McCombie W.R."/>
            <person name="Chow T."/>
            <person name="Chen H."/>
            <person name="Chung M."/>
            <person name="Chen C."/>
            <person name="Shaw J."/>
            <person name="Wu H."/>
            <person name="Hsiao K."/>
            <person name="Chao Y."/>
            <person name="Chu M."/>
            <person name="Cheng C."/>
            <person name="Hour A."/>
            <person name="Lee P."/>
            <person name="Lin S."/>
            <person name="Lin Y."/>
            <person name="Liou J."/>
            <person name="Liu S."/>
            <person name="Hsing Y."/>
            <person name="Raghuvanshi S."/>
            <person name="Mohanty A."/>
            <person name="Bharti A.K."/>
            <person name="Gaur A."/>
            <person name="Gupta V."/>
            <person name="Kumar D."/>
            <person name="Ravi V."/>
            <person name="Vij S."/>
            <person name="Kapur A."/>
            <person name="Khurana P."/>
            <person name="Khurana P."/>
            <person name="Khurana J.P."/>
            <person name="Tyagi A.K."/>
            <person name="Gaikwad K."/>
            <person name="Singh A."/>
            <person name="Dalal V."/>
            <person name="Srivastava S."/>
            <person name="Dixit A."/>
            <person name="Pal A.K."/>
            <person name="Ghazi I.A."/>
            <person name="Yadav M."/>
            <person name="Pandit A."/>
            <person name="Bhargava A."/>
            <person name="Sureshbabu K."/>
            <person name="Batra K."/>
            <person name="Sharma T.R."/>
            <person name="Mohapatra T."/>
            <person name="Singh N.K."/>
            <person name="Messing J."/>
            <person name="Nelson A.B."/>
            <person name="Fuks G."/>
            <person name="Kavchok S."/>
            <person name="Keizer G."/>
            <person name="Linton E."/>
            <person name="Llaca V."/>
            <person name="Song R."/>
            <person name="Tanyolac B."/>
            <person name="Young S."/>
            <person name="Ho-Il K."/>
            <person name="Hahn J.H."/>
            <person name="Sangsakoo G."/>
            <person name="Vanavichit A."/>
            <person name="de Mattos Luiz.A.T."/>
            <person name="Zimmer P.D."/>
            <person name="Malone G."/>
            <person name="Dellagostin O."/>
            <person name="de Oliveira A.C."/>
            <person name="Bevan M."/>
            <person name="Bancroft I."/>
            <person name="Minx P."/>
            <person name="Cordum H."/>
            <person name="Wilson R."/>
            <person name="Cheng Z."/>
            <person name="Jin W."/>
            <person name="Jiang J."/>
            <person name="Leong S.A."/>
            <person name="Iwama H."/>
            <person name="Gojobori T."/>
            <person name="Itoh T."/>
            <person name="Niimura Y."/>
            <person name="Fujii Y."/>
            <person name="Habara T."/>
            <person name="Sakai H."/>
            <person name="Sato Y."/>
            <person name="Wilson G."/>
            <person name="Kumar K."/>
            <person name="McCouch S."/>
            <person name="Juretic N."/>
            <person name="Hoen D."/>
            <person name="Wright S."/>
            <person name="Bruskiewich R."/>
            <person name="Bureau T."/>
            <person name="Miyao A."/>
            <person name="Hirochika H."/>
            <person name="Nishikawa T."/>
            <person name="Kadowaki K."/>
            <person name="Sugiura M."/>
            <person name="Burr B."/>
            <person name="Sasaki T."/>
        </authorList>
    </citation>
    <scope>NUCLEOTIDE SEQUENCE [LARGE SCALE GENOMIC DNA]</scope>
    <source>
        <strain evidence="4">cv. Nipponbare</strain>
    </source>
</reference>
<sequence length="425" mass="45600">MGIPGSVAARGIDARGANDGGLRRRQSPESKRGKHDETTRVRFKGVGASPGFKESVSGVGLDGAAPRFAGDERRSSGAGGNGGEAVPGGDGAREWFGEVLGSSRTVVARGIGEGAHGGAQSGAAAAKQSNGGATRLGGRASNRTARGLSKMMQMARIWARSSPAREEQRWRRGGSRGEVVATAGRGRAAGGRQQRRGCFERGGDETRGEGAGFIGEEERSVWRRETDIGGQGSSAGVHGRQRRFRGQCESGDGVDALGSEGGGSSGGNRTAGVRAGAVKESELAWSVKRRRGSDTGSGREREKEGEKGAWSLAIMRRGRVRRRRRGRAAASPTLGRGLGMYQGKLKEESWKRFKRNTWVFVLGNIGWSQGKDSRRDLNNSGFVEVFGEDSKEGFEFQNFDFRDSNRKRNLDEGEDFDFDEREQRD</sequence>
<feature type="region of interest" description="Disordered" evidence="1">
    <location>
        <begin position="1"/>
        <end position="95"/>
    </location>
</feature>
<feature type="compositionally biased region" description="Acidic residues" evidence="1">
    <location>
        <begin position="412"/>
        <end position="425"/>
    </location>
</feature>
<feature type="compositionally biased region" description="Gly residues" evidence="1">
    <location>
        <begin position="77"/>
        <end position="90"/>
    </location>
</feature>
<gene>
    <name evidence="3" type="primary">OSJNBa0069C14.18</name>
</gene>
<protein>
    <submittedName>
        <fullName evidence="3">Epstein-Barr virus EBNA-1-like</fullName>
    </submittedName>
</protein>
<feature type="domain" description="DUF591" evidence="2">
    <location>
        <begin position="9"/>
        <end position="51"/>
    </location>
</feature>
<organism evidence="3 4">
    <name type="scientific">Oryza sativa subsp. japonica</name>
    <name type="common">Rice</name>
    <dbReference type="NCBI Taxonomy" id="39947"/>
    <lineage>
        <taxon>Eukaryota</taxon>
        <taxon>Viridiplantae</taxon>
        <taxon>Streptophyta</taxon>
        <taxon>Embryophyta</taxon>
        <taxon>Tracheophyta</taxon>
        <taxon>Spermatophyta</taxon>
        <taxon>Magnoliopsida</taxon>
        <taxon>Liliopsida</taxon>
        <taxon>Poales</taxon>
        <taxon>Poaceae</taxon>
        <taxon>BOP clade</taxon>
        <taxon>Oryzoideae</taxon>
        <taxon>Oryzeae</taxon>
        <taxon>Oryzinae</taxon>
        <taxon>Oryza</taxon>
        <taxon>Oryza sativa</taxon>
    </lineage>
</organism>
<feature type="compositionally biased region" description="Basic and acidic residues" evidence="1">
    <location>
        <begin position="197"/>
        <end position="208"/>
    </location>
</feature>
<dbReference type="Proteomes" id="UP000000763">
    <property type="component" value="Chromosome 6"/>
</dbReference>
<evidence type="ECO:0000313" key="3">
    <source>
        <dbReference type="EMBL" id="BAD62117.1"/>
    </source>
</evidence>
<feature type="compositionally biased region" description="Basic and acidic residues" evidence="1">
    <location>
        <begin position="216"/>
        <end position="227"/>
    </location>
</feature>
<feature type="compositionally biased region" description="Basic and acidic residues" evidence="1">
    <location>
        <begin position="297"/>
        <end position="307"/>
    </location>
</feature>
<evidence type="ECO:0000256" key="1">
    <source>
        <dbReference type="SAM" id="MobiDB-lite"/>
    </source>
</evidence>
<dbReference type="InterPro" id="IPR007649">
    <property type="entry name" value="DUF591"/>
</dbReference>
<feature type="compositionally biased region" description="Basic and acidic residues" evidence="1">
    <location>
        <begin position="26"/>
        <end position="40"/>
    </location>
</feature>
<dbReference type="Pfam" id="PF04569">
    <property type="entry name" value="DUF591"/>
    <property type="match status" value="1"/>
</dbReference>
<evidence type="ECO:0000313" key="4">
    <source>
        <dbReference type="Proteomes" id="UP000000763"/>
    </source>
</evidence>
<feature type="compositionally biased region" description="Low complexity" evidence="1">
    <location>
        <begin position="183"/>
        <end position="192"/>
    </location>
</feature>
<feature type="region of interest" description="Disordered" evidence="1">
    <location>
        <begin position="111"/>
        <end position="308"/>
    </location>
</feature>
<name>Q5Z5A6_ORYSJ</name>
<reference evidence="4" key="2">
    <citation type="journal article" date="2008" name="Nucleic Acids Res.">
        <title>The rice annotation project database (RAP-DB): 2008 update.</title>
        <authorList>
            <consortium name="The rice annotation project (RAP)"/>
        </authorList>
    </citation>
    <scope>GENOME REANNOTATION</scope>
    <source>
        <strain evidence="4">cv. Nipponbare</strain>
    </source>
</reference>
<feature type="compositionally biased region" description="Gly residues" evidence="1">
    <location>
        <begin position="111"/>
        <end position="120"/>
    </location>
</feature>